<feature type="compositionally biased region" description="Basic and acidic residues" evidence="1">
    <location>
        <begin position="9"/>
        <end position="19"/>
    </location>
</feature>
<proteinExistence type="predicted"/>
<name>A0A1I0S4V1_9FLAO</name>
<dbReference type="Proteomes" id="UP000199469">
    <property type="component" value="Unassembled WGS sequence"/>
</dbReference>
<organism evidence="2 3">
    <name type="scientific">Chryseobacterium wanjuense</name>
    <dbReference type="NCBI Taxonomy" id="356305"/>
    <lineage>
        <taxon>Bacteria</taxon>
        <taxon>Pseudomonadati</taxon>
        <taxon>Bacteroidota</taxon>
        <taxon>Flavobacteriia</taxon>
        <taxon>Flavobacteriales</taxon>
        <taxon>Weeksellaceae</taxon>
        <taxon>Chryseobacterium group</taxon>
        <taxon>Chryseobacterium</taxon>
    </lineage>
</organism>
<dbReference type="RefSeq" id="WP_089796302.1">
    <property type="nucleotide sequence ID" value="NZ_FOIU01000007.1"/>
</dbReference>
<reference evidence="3" key="1">
    <citation type="submission" date="2016-10" db="EMBL/GenBank/DDBJ databases">
        <authorList>
            <person name="Varghese N."/>
            <person name="Submissions S."/>
        </authorList>
    </citation>
    <scope>NUCLEOTIDE SEQUENCE [LARGE SCALE GENOMIC DNA]</scope>
    <source>
        <strain evidence="3">DSM 17724</strain>
    </source>
</reference>
<gene>
    <name evidence="2" type="ORF">SAMN05421841_4268</name>
</gene>
<evidence type="ECO:0000313" key="3">
    <source>
        <dbReference type="Proteomes" id="UP000199469"/>
    </source>
</evidence>
<dbReference type="EMBL" id="FOIU01000007">
    <property type="protein sequence ID" value="SEW49656.1"/>
    <property type="molecule type" value="Genomic_DNA"/>
</dbReference>
<evidence type="ECO:0000313" key="2">
    <source>
        <dbReference type="EMBL" id="SEW49656.1"/>
    </source>
</evidence>
<protein>
    <submittedName>
        <fullName evidence="2">Uncharacterized protein</fullName>
    </submittedName>
</protein>
<dbReference type="AlphaFoldDB" id="A0A1I0S4V1"/>
<accession>A0A1I0S4V1</accession>
<feature type="region of interest" description="Disordered" evidence="1">
    <location>
        <begin position="1"/>
        <end position="22"/>
    </location>
</feature>
<sequence length="179" mass="19219">MSASDPDDFEIHNADDDSSTRSQYFTNYLSPEKNWGVQVLDKPFTIGFGGEATVGAGVGFEVGYFSGNYDSGLYINLYKSYGLNAGAGFAYNEYTTKNGYDPLTASNMNGKYWNASGGVGPISGNYGETALNDKKQNVSMGGASLSSDIWNFLKRPKVSAGGSVQFGTTYSSRLKKFGN</sequence>
<evidence type="ECO:0000256" key="1">
    <source>
        <dbReference type="SAM" id="MobiDB-lite"/>
    </source>
</evidence>
<keyword evidence="3" id="KW-1185">Reference proteome</keyword>